<keyword evidence="3" id="KW-1185">Reference proteome</keyword>
<feature type="region of interest" description="Disordered" evidence="1">
    <location>
        <begin position="116"/>
        <end position="137"/>
    </location>
</feature>
<sequence length="266" mass="29783">MKRSHVEDAAPDHLMAWAEEHLGGQIKLRGRRGYATRLTRYQTRRLSSKGQLEYVLHDRAPQQCSVESVHGGCDADLCSPSASCRQPREDSRHRHQLRRFAIHNGPHVHVLAHLQPGSGSGQAPQVPSHSATRPMAPRHDQTKMTTNALMDASLAGFQLEDQPLISAALANMRSGFFDGIVSSNEWVKVIKRAYKMGCINAEHAEVQRCVLLAAGQYYRSAFSSAWVIGQAFLAAPARSEDLRRGWKYTVEWFEKYGSRQTGSRHN</sequence>
<dbReference type="RefSeq" id="XP_033449903.1">
    <property type="nucleotide sequence ID" value="XM_033587335.1"/>
</dbReference>
<gene>
    <name evidence="2" type="ORF">M421DRAFT_126075</name>
</gene>
<protein>
    <submittedName>
        <fullName evidence="2">Uncharacterized protein</fullName>
    </submittedName>
</protein>
<organism evidence="2 3">
    <name type="scientific">Didymella exigua CBS 183.55</name>
    <dbReference type="NCBI Taxonomy" id="1150837"/>
    <lineage>
        <taxon>Eukaryota</taxon>
        <taxon>Fungi</taxon>
        <taxon>Dikarya</taxon>
        <taxon>Ascomycota</taxon>
        <taxon>Pezizomycotina</taxon>
        <taxon>Dothideomycetes</taxon>
        <taxon>Pleosporomycetidae</taxon>
        <taxon>Pleosporales</taxon>
        <taxon>Pleosporineae</taxon>
        <taxon>Didymellaceae</taxon>
        <taxon>Didymella</taxon>
    </lineage>
</organism>
<proteinExistence type="predicted"/>
<evidence type="ECO:0000313" key="3">
    <source>
        <dbReference type="Proteomes" id="UP000800082"/>
    </source>
</evidence>
<dbReference type="Proteomes" id="UP000800082">
    <property type="component" value="Unassembled WGS sequence"/>
</dbReference>
<evidence type="ECO:0000313" key="2">
    <source>
        <dbReference type="EMBL" id="KAF1929655.1"/>
    </source>
</evidence>
<accession>A0A6A5RML3</accession>
<feature type="compositionally biased region" description="Polar residues" evidence="1">
    <location>
        <begin position="121"/>
        <end position="131"/>
    </location>
</feature>
<dbReference type="GeneID" id="54344981"/>
<evidence type="ECO:0000256" key="1">
    <source>
        <dbReference type="SAM" id="MobiDB-lite"/>
    </source>
</evidence>
<dbReference type="AlphaFoldDB" id="A0A6A5RML3"/>
<name>A0A6A5RML3_9PLEO</name>
<reference evidence="2" key="1">
    <citation type="journal article" date="2020" name="Stud. Mycol.">
        <title>101 Dothideomycetes genomes: a test case for predicting lifestyles and emergence of pathogens.</title>
        <authorList>
            <person name="Haridas S."/>
            <person name="Albert R."/>
            <person name="Binder M."/>
            <person name="Bloem J."/>
            <person name="Labutti K."/>
            <person name="Salamov A."/>
            <person name="Andreopoulos B."/>
            <person name="Baker S."/>
            <person name="Barry K."/>
            <person name="Bills G."/>
            <person name="Bluhm B."/>
            <person name="Cannon C."/>
            <person name="Castanera R."/>
            <person name="Culley D."/>
            <person name="Daum C."/>
            <person name="Ezra D."/>
            <person name="Gonzalez J."/>
            <person name="Henrissat B."/>
            <person name="Kuo A."/>
            <person name="Liang C."/>
            <person name="Lipzen A."/>
            <person name="Lutzoni F."/>
            <person name="Magnuson J."/>
            <person name="Mondo S."/>
            <person name="Nolan M."/>
            <person name="Ohm R."/>
            <person name="Pangilinan J."/>
            <person name="Park H.-J."/>
            <person name="Ramirez L."/>
            <person name="Alfaro M."/>
            <person name="Sun H."/>
            <person name="Tritt A."/>
            <person name="Yoshinaga Y."/>
            <person name="Zwiers L.-H."/>
            <person name="Turgeon B."/>
            <person name="Goodwin S."/>
            <person name="Spatafora J."/>
            <person name="Crous P."/>
            <person name="Grigoriev I."/>
        </authorList>
    </citation>
    <scope>NUCLEOTIDE SEQUENCE</scope>
    <source>
        <strain evidence="2">CBS 183.55</strain>
    </source>
</reference>
<dbReference type="EMBL" id="ML978965">
    <property type="protein sequence ID" value="KAF1929655.1"/>
    <property type="molecule type" value="Genomic_DNA"/>
</dbReference>